<dbReference type="PROSITE" id="PS51459">
    <property type="entry name" value="FIDO"/>
    <property type="match status" value="1"/>
</dbReference>
<evidence type="ECO:0000313" key="2">
    <source>
        <dbReference type="EMBL" id="HIU62833.1"/>
    </source>
</evidence>
<comment type="caution">
    <text evidence="2">The sequence shown here is derived from an EMBL/GenBank/DDBJ whole genome shotgun (WGS) entry which is preliminary data.</text>
</comment>
<dbReference type="AlphaFoldDB" id="A0A9D1MLP3"/>
<reference evidence="2" key="2">
    <citation type="journal article" date="2021" name="PeerJ">
        <title>Extensive microbial diversity within the chicken gut microbiome revealed by metagenomics and culture.</title>
        <authorList>
            <person name="Gilroy R."/>
            <person name="Ravi A."/>
            <person name="Getino M."/>
            <person name="Pursley I."/>
            <person name="Horton D.L."/>
            <person name="Alikhan N.F."/>
            <person name="Baker D."/>
            <person name="Gharbi K."/>
            <person name="Hall N."/>
            <person name="Watson M."/>
            <person name="Adriaenssens E.M."/>
            <person name="Foster-Nyarko E."/>
            <person name="Jarju S."/>
            <person name="Secka A."/>
            <person name="Antonio M."/>
            <person name="Oren A."/>
            <person name="Chaudhuri R.R."/>
            <person name="La Ragione R."/>
            <person name="Hildebrand F."/>
            <person name="Pallen M.J."/>
        </authorList>
    </citation>
    <scope>NUCLEOTIDE SEQUENCE</scope>
    <source>
        <strain evidence="2">9366</strain>
    </source>
</reference>
<dbReference type="SUPFAM" id="SSF140931">
    <property type="entry name" value="Fic-like"/>
    <property type="match status" value="1"/>
</dbReference>
<dbReference type="InterPro" id="IPR053737">
    <property type="entry name" value="Type_II_TA_Toxin"/>
</dbReference>
<reference evidence="2" key="1">
    <citation type="submission" date="2020-10" db="EMBL/GenBank/DDBJ databases">
        <authorList>
            <person name="Gilroy R."/>
        </authorList>
    </citation>
    <scope>NUCLEOTIDE SEQUENCE</scope>
    <source>
        <strain evidence="2">9366</strain>
    </source>
</reference>
<feature type="domain" description="Fido" evidence="1">
    <location>
        <begin position="30"/>
        <end position="161"/>
    </location>
</feature>
<dbReference type="Proteomes" id="UP000824145">
    <property type="component" value="Unassembled WGS sequence"/>
</dbReference>
<dbReference type="Pfam" id="PF02661">
    <property type="entry name" value="Fic"/>
    <property type="match status" value="1"/>
</dbReference>
<accession>A0A9D1MLP3</accession>
<dbReference type="Gene3D" id="1.20.120.1870">
    <property type="entry name" value="Fic/DOC protein, Fido domain"/>
    <property type="match status" value="1"/>
</dbReference>
<proteinExistence type="predicted"/>
<dbReference type="InterPro" id="IPR036597">
    <property type="entry name" value="Fido-like_dom_sf"/>
</dbReference>
<sequence>MKYLPKELKCAYEYDKLKVPVIDALVAPYINTDDVLKAHYILADYFTDESSGMPAEKMLAGLRSPDLLYSAICRQTVSFGNSQKYTNPFDICATLFFGLTKDHPFHDGNKRTALLILIKQLTEFGYYPNETITTFEKLVESVAASKVQDNYTKIYKKFKKDDEPIIRTIAFILRRNTTKKNRTLHLDLNMKEFCKLLYEKSNVDYELDNMKIKFKRSVKGIFTKKELSYTVKFYGWTRPVEAGMVRDTFDNLGLTDEFPSFQTLLSGGKSFYHIINQFEIPLRRLKDK</sequence>
<organism evidence="2 3">
    <name type="scientific">Candidatus Caccalectryoclostridium excrementigallinarum</name>
    <dbReference type="NCBI Taxonomy" id="2840710"/>
    <lineage>
        <taxon>Bacteria</taxon>
        <taxon>Bacillati</taxon>
        <taxon>Bacillota</taxon>
        <taxon>Clostridia</taxon>
        <taxon>Christensenellales</taxon>
        <taxon>Christensenellaceae</taxon>
        <taxon>Christensenellaceae incertae sedis</taxon>
        <taxon>Candidatus Caccalectryoclostridium</taxon>
    </lineage>
</organism>
<protein>
    <submittedName>
        <fullName evidence="2">Fic family protein</fullName>
    </submittedName>
</protein>
<dbReference type="EMBL" id="DVNJ01000018">
    <property type="protein sequence ID" value="HIU62833.1"/>
    <property type="molecule type" value="Genomic_DNA"/>
</dbReference>
<evidence type="ECO:0000313" key="3">
    <source>
        <dbReference type="Proteomes" id="UP000824145"/>
    </source>
</evidence>
<name>A0A9D1MLP3_9FIRM</name>
<evidence type="ECO:0000259" key="1">
    <source>
        <dbReference type="PROSITE" id="PS51459"/>
    </source>
</evidence>
<gene>
    <name evidence="2" type="ORF">IAB07_03585</name>
</gene>
<dbReference type="InterPro" id="IPR003812">
    <property type="entry name" value="Fido"/>
</dbReference>